<feature type="compositionally biased region" description="Basic and acidic residues" evidence="2">
    <location>
        <begin position="392"/>
        <end position="406"/>
    </location>
</feature>
<name>A0A0H2RQA3_9AGAM</name>
<proteinExistence type="predicted"/>
<gene>
    <name evidence="3" type="ORF">SCHPADRAFT_915059</name>
</gene>
<evidence type="ECO:0000256" key="2">
    <source>
        <dbReference type="SAM" id="MobiDB-lite"/>
    </source>
</evidence>
<feature type="compositionally biased region" description="Low complexity" evidence="2">
    <location>
        <begin position="93"/>
        <end position="109"/>
    </location>
</feature>
<keyword evidence="1" id="KW-0175">Coiled coil</keyword>
<dbReference type="InterPro" id="IPR019152">
    <property type="entry name" value="DUF2046"/>
</dbReference>
<dbReference type="Proteomes" id="UP000053477">
    <property type="component" value="Unassembled WGS sequence"/>
</dbReference>
<keyword evidence="4" id="KW-1185">Reference proteome</keyword>
<feature type="compositionally biased region" description="Gly residues" evidence="2">
    <location>
        <begin position="312"/>
        <end position="321"/>
    </location>
</feature>
<feature type="compositionally biased region" description="Low complexity" evidence="2">
    <location>
        <begin position="197"/>
        <end position="211"/>
    </location>
</feature>
<evidence type="ECO:0000256" key="1">
    <source>
        <dbReference type="SAM" id="Coils"/>
    </source>
</evidence>
<dbReference type="OrthoDB" id="78858at2759"/>
<evidence type="ECO:0000313" key="4">
    <source>
        <dbReference type="Proteomes" id="UP000053477"/>
    </source>
</evidence>
<feature type="region of interest" description="Disordered" evidence="2">
    <location>
        <begin position="193"/>
        <end position="261"/>
    </location>
</feature>
<dbReference type="PANTHER" id="PTHR15276:SF0">
    <property type="entry name" value="COILED-COIL DOMAIN-CONTAINING PROTEIN 6"/>
    <property type="match status" value="1"/>
</dbReference>
<protein>
    <submittedName>
        <fullName evidence="3">Uncharacterized protein</fullName>
    </submittedName>
</protein>
<feature type="compositionally biased region" description="Gly residues" evidence="2">
    <location>
        <begin position="414"/>
        <end position="426"/>
    </location>
</feature>
<dbReference type="AlphaFoldDB" id="A0A0H2RQA3"/>
<feature type="region of interest" description="Disordered" evidence="2">
    <location>
        <begin position="368"/>
        <end position="452"/>
    </location>
</feature>
<organism evidence="3 4">
    <name type="scientific">Schizopora paradoxa</name>
    <dbReference type="NCBI Taxonomy" id="27342"/>
    <lineage>
        <taxon>Eukaryota</taxon>
        <taxon>Fungi</taxon>
        <taxon>Dikarya</taxon>
        <taxon>Basidiomycota</taxon>
        <taxon>Agaricomycotina</taxon>
        <taxon>Agaricomycetes</taxon>
        <taxon>Hymenochaetales</taxon>
        <taxon>Schizoporaceae</taxon>
        <taxon>Schizopora</taxon>
    </lineage>
</organism>
<feature type="region of interest" description="Disordered" evidence="2">
    <location>
        <begin position="274"/>
        <end position="338"/>
    </location>
</feature>
<dbReference type="EMBL" id="KQ085950">
    <property type="protein sequence ID" value="KLO14039.1"/>
    <property type="molecule type" value="Genomic_DNA"/>
</dbReference>
<feature type="compositionally biased region" description="Low complexity" evidence="2">
    <location>
        <begin position="286"/>
        <end position="302"/>
    </location>
</feature>
<reference evidence="3 4" key="1">
    <citation type="submission" date="2015-04" db="EMBL/GenBank/DDBJ databases">
        <title>Complete genome sequence of Schizopora paradoxa KUC8140, a cosmopolitan wood degrader in East Asia.</title>
        <authorList>
            <consortium name="DOE Joint Genome Institute"/>
            <person name="Min B."/>
            <person name="Park H."/>
            <person name="Jang Y."/>
            <person name="Kim J.-J."/>
            <person name="Kim K.H."/>
            <person name="Pangilinan J."/>
            <person name="Lipzen A."/>
            <person name="Riley R."/>
            <person name="Grigoriev I.V."/>
            <person name="Spatafora J.W."/>
            <person name="Choi I.-G."/>
        </authorList>
    </citation>
    <scope>NUCLEOTIDE SEQUENCE [LARGE SCALE GENOMIC DNA]</scope>
    <source>
        <strain evidence="3 4">KUC8140</strain>
    </source>
</reference>
<sequence length="452" mass="47790">MSSSSSPPLRRRLSDASSREELINAFEAEEERIINVLSRKLEQLQRDKVLLERVHEEESESQVNRLTRELFALKRRVRAQEEGENGGGGGPSGASSNGASVPSSSRASVTIASPTSPAEEVDPSSAVLLAALRKENESLRTRLVVAEREYVRVRRLNEVYREELIEHRRRLGLSVDNLIGLESSNDALSQPLHRRSFSGASSSSPTASMVALPSGVPAPRVSTTHSMPIPRASAQPHRANHFKPAPSIPQTPLSHSPSSSLDSANLFSPILSSAHRRHEPSSSYVSTQTTLTTPNSTSSLQTHPPAPYGQEGAPGGGGGGAPILTYPSVPPPSLSSSLGSPTISYYIGTREPPSPVDEYVLGRRDSLSHTGSMNGVNGSGGRRVVESGSLRDLPRSRRTSVERGGRIAETGTLGIAGGGGRNGNGSGSATTGNVSDSPVLGAFVPSLNETIE</sequence>
<feature type="compositionally biased region" description="Low complexity" evidence="2">
    <location>
        <begin position="252"/>
        <end position="261"/>
    </location>
</feature>
<dbReference type="PANTHER" id="PTHR15276">
    <property type="entry name" value="H4 D10S170 PROTEIN-RELATED"/>
    <property type="match status" value="1"/>
</dbReference>
<feature type="region of interest" description="Disordered" evidence="2">
    <location>
        <begin position="78"/>
        <end position="123"/>
    </location>
</feature>
<dbReference type="Pfam" id="PF09755">
    <property type="entry name" value="DUF2046"/>
    <property type="match status" value="1"/>
</dbReference>
<accession>A0A0H2RQA3</accession>
<feature type="coiled-coil region" evidence="1">
    <location>
        <begin position="129"/>
        <end position="163"/>
    </location>
</feature>
<evidence type="ECO:0000313" key="3">
    <source>
        <dbReference type="EMBL" id="KLO14039.1"/>
    </source>
</evidence>
<dbReference type="InParanoid" id="A0A0H2RQA3"/>
<dbReference type="STRING" id="27342.A0A0H2RQA3"/>